<evidence type="ECO:0000313" key="13">
    <source>
        <dbReference type="Proteomes" id="UP001143981"/>
    </source>
</evidence>
<feature type="transmembrane region" description="Helical" evidence="8">
    <location>
        <begin position="194"/>
        <end position="212"/>
    </location>
</feature>
<feature type="transmembrane region" description="Helical" evidence="8">
    <location>
        <begin position="575"/>
        <end position="599"/>
    </location>
</feature>
<feature type="transmembrane region" description="Helical" evidence="8">
    <location>
        <begin position="539"/>
        <end position="563"/>
    </location>
</feature>
<feature type="transmembrane region" description="Helical" evidence="8">
    <location>
        <begin position="248"/>
        <end position="267"/>
    </location>
</feature>
<feature type="transmembrane region" description="Helical" evidence="8">
    <location>
        <begin position="470"/>
        <end position="493"/>
    </location>
</feature>
<organism evidence="12 13">
    <name type="scientific">Coemansia biformis</name>
    <dbReference type="NCBI Taxonomy" id="1286918"/>
    <lineage>
        <taxon>Eukaryota</taxon>
        <taxon>Fungi</taxon>
        <taxon>Fungi incertae sedis</taxon>
        <taxon>Zoopagomycota</taxon>
        <taxon>Kickxellomycotina</taxon>
        <taxon>Kickxellomycetes</taxon>
        <taxon>Kickxellales</taxon>
        <taxon>Kickxellaceae</taxon>
        <taxon>Coemansia</taxon>
    </lineage>
</organism>
<evidence type="ECO:0000256" key="4">
    <source>
        <dbReference type="ARBA" id="ARBA00022692"/>
    </source>
</evidence>
<evidence type="ECO:0000256" key="3">
    <source>
        <dbReference type="ARBA" id="ARBA00022475"/>
    </source>
</evidence>
<evidence type="ECO:0000256" key="7">
    <source>
        <dbReference type="SAM" id="MobiDB-lite"/>
    </source>
</evidence>
<evidence type="ECO:0000256" key="5">
    <source>
        <dbReference type="ARBA" id="ARBA00022989"/>
    </source>
</evidence>
<keyword evidence="4 8" id="KW-0812">Transmembrane</keyword>
<evidence type="ECO:0000259" key="9">
    <source>
        <dbReference type="Pfam" id="PF01773"/>
    </source>
</evidence>
<feature type="transmembrane region" description="Helical" evidence="8">
    <location>
        <begin position="90"/>
        <end position="109"/>
    </location>
</feature>
<comment type="subcellular location">
    <subcellularLocation>
        <location evidence="1">Cell membrane</location>
        <topology evidence="1">Multi-pass membrane protein</topology>
    </subcellularLocation>
</comment>
<dbReference type="PANTHER" id="PTHR10590:SF4">
    <property type="entry name" value="SOLUTE CARRIER FAMILY 28 MEMBER 3"/>
    <property type="match status" value="1"/>
</dbReference>
<evidence type="ECO:0000259" key="11">
    <source>
        <dbReference type="Pfam" id="PF07670"/>
    </source>
</evidence>
<evidence type="ECO:0000256" key="1">
    <source>
        <dbReference type="ARBA" id="ARBA00004651"/>
    </source>
</evidence>
<sequence>MIPQQGGPESRAHGQSPRGSLEDGERTPEDDGKGVRGTEDYGKGAHSAEDEHSSDSSHAKADAWAEGDGSRGLGSHARRLRRAASRYKRWVVGIAWVLITAYFVAGLAVGRKTQTSDVLPFIFLYVFITGRIAFYFVPTQPLTTRIGRACGWADRTLVQLIPGYQRYLAGGLVLVALFLSVSLGLGVGPYGGRLARMQSFLGIVVITGVLVGTSRNPKHINWRTVLVGYLMQFCLGCIVLKTRWGSDLFSWLAEMASGFLAFSRFGAGLLFGQGALNSGAIAVTLFPAIIFFASFVQILYYLGGVQWLLKRMGWFFYRLLGTSGAEAIVASASPFIGQSENTLLVKDYLEHMTKSELHACMTAGFATISGSVFQAYVALGVDAKNLITACIMSIPCSLALSKIRYPETDQPITRGRVVLSKREKEANVLHAMGNGAATGMNLSLLILATIIGMVSLINAINFVLTWLGQFVGIANLTMELVLGYLFYPLTWLLGVPAKDVFAVSQLLGLKLIGNEFIAYSRLVGADGSPAVRDTLSERGLLIAQFALAGFANTGSVAQVIAGIGSLAPSRKGDVARLAVSACLTGAVATMMTSAIVAMVA</sequence>
<feature type="domain" description="Concentrative nucleoside transporter C-terminal" evidence="10">
    <location>
        <begin position="386"/>
        <end position="596"/>
    </location>
</feature>
<name>A0A9W7YCG2_9FUNG</name>
<dbReference type="InterPro" id="IPR002668">
    <property type="entry name" value="CNT_N_dom"/>
</dbReference>
<feature type="transmembrane region" description="Helical" evidence="8">
    <location>
        <begin position="167"/>
        <end position="188"/>
    </location>
</feature>
<dbReference type="AlphaFoldDB" id="A0A9W7YCG2"/>
<dbReference type="Pfam" id="PF07670">
    <property type="entry name" value="Gate"/>
    <property type="match status" value="1"/>
</dbReference>
<feature type="domain" description="Nucleoside transporter/FeoB GTPase Gate" evidence="11">
    <location>
        <begin position="283"/>
        <end position="379"/>
    </location>
</feature>
<reference evidence="12" key="1">
    <citation type="submission" date="2022-07" db="EMBL/GenBank/DDBJ databases">
        <title>Phylogenomic reconstructions and comparative analyses of Kickxellomycotina fungi.</title>
        <authorList>
            <person name="Reynolds N.K."/>
            <person name="Stajich J.E."/>
            <person name="Barry K."/>
            <person name="Grigoriev I.V."/>
            <person name="Crous P."/>
            <person name="Smith M.E."/>
        </authorList>
    </citation>
    <scope>NUCLEOTIDE SEQUENCE</scope>
    <source>
        <strain evidence="12">BCRC 34381</strain>
    </source>
</reference>
<evidence type="ECO:0000256" key="6">
    <source>
        <dbReference type="ARBA" id="ARBA00023136"/>
    </source>
</evidence>
<keyword evidence="6 8" id="KW-0472">Membrane</keyword>
<feature type="compositionally biased region" description="Basic and acidic residues" evidence="7">
    <location>
        <begin position="20"/>
        <end position="63"/>
    </location>
</feature>
<dbReference type="InterPro" id="IPR008276">
    <property type="entry name" value="C_nuclsd_transpt"/>
</dbReference>
<feature type="domain" description="Concentrative nucleoside transporter N-terminal" evidence="9">
    <location>
        <begin position="201"/>
        <end position="273"/>
    </location>
</feature>
<feature type="transmembrane region" description="Helical" evidence="8">
    <location>
        <begin position="279"/>
        <end position="303"/>
    </location>
</feature>
<feature type="transmembrane region" description="Helical" evidence="8">
    <location>
        <begin position="357"/>
        <end position="379"/>
    </location>
</feature>
<evidence type="ECO:0000256" key="8">
    <source>
        <dbReference type="SAM" id="Phobius"/>
    </source>
</evidence>
<dbReference type="GO" id="GO:0015293">
    <property type="term" value="F:symporter activity"/>
    <property type="evidence" value="ECO:0007669"/>
    <property type="project" value="TreeGrafter"/>
</dbReference>
<dbReference type="GO" id="GO:0005886">
    <property type="term" value="C:plasma membrane"/>
    <property type="evidence" value="ECO:0007669"/>
    <property type="project" value="UniProtKB-SubCell"/>
</dbReference>
<feature type="region of interest" description="Disordered" evidence="7">
    <location>
        <begin position="1"/>
        <end position="75"/>
    </location>
</feature>
<protein>
    <submittedName>
        <fullName evidence="12">Uncharacterized protein</fullName>
    </submittedName>
</protein>
<dbReference type="InterPro" id="IPR011657">
    <property type="entry name" value="CNT_C_dom"/>
</dbReference>
<dbReference type="Pfam" id="PF07662">
    <property type="entry name" value="Nucleos_tra2_C"/>
    <property type="match status" value="1"/>
</dbReference>
<dbReference type="OrthoDB" id="6075923at2759"/>
<dbReference type="GO" id="GO:0005337">
    <property type="term" value="F:nucleoside transmembrane transporter activity"/>
    <property type="evidence" value="ECO:0007669"/>
    <property type="project" value="InterPro"/>
</dbReference>
<gene>
    <name evidence="12" type="ORF">LPJ61_002779</name>
</gene>
<dbReference type="Proteomes" id="UP001143981">
    <property type="component" value="Unassembled WGS sequence"/>
</dbReference>
<dbReference type="PANTHER" id="PTHR10590">
    <property type="entry name" value="SODIUM/NUCLEOSIDE COTRANSPORTER"/>
    <property type="match status" value="1"/>
</dbReference>
<comment type="caution">
    <text evidence="12">The sequence shown here is derived from an EMBL/GenBank/DDBJ whole genome shotgun (WGS) entry which is preliminary data.</text>
</comment>
<proteinExistence type="inferred from homology"/>
<dbReference type="EMBL" id="JANBOI010000387">
    <property type="protein sequence ID" value="KAJ1730928.1"/>
    <property type="molecule type" value="Genomic_DNA"/>
</dbReference>
<feature type="transmembrane region" description="Helical" evidence="8">
    <location>
        <begin position="121"/>
        <end position="138"/>
    </location>
</feature>
<feature type="transmembrane region" description="Helical" evidence="8">
    <location>
        <begin position="315"/>
        <end position="336"/>
    </location>
</feature>
<evidence type="ECO:0000313" key="12">
    <source>
        <dbReference type="EMBL" id="KAJ1730928.1"/>
    </source>
</evidence>
<dbReference type="InterPro" id="IPR011642">
    <property type="entry name" value="Gate_dom"/>
</dbReference>
<keyword evidence="5 8" id="KW-1133">Transmembrane helix</keyword>
<evidence type="ECO:0000256" key="2">
    <source>
        <dbReference type="ARBA" id="ARBA00009033"/>
    </source>
</evidence>
<keyword evidence="13" id="KW-1185">Reference proteome</keyword>
<comment type="similarity">
    <text evidence="2">Belongs to the concentrative nucleoside transporter (CNT) (TC 2.A.41) family.</text>
</comment>
<dbReference type="Pfam" id="PF01773">
    <property type="entry name" value="Nucleos_tra2_N"/>
    <property type="match status" value="1"/>
</dbReference>
<feature type="transmembrane region" description="Helical" evidence="8">
    <location>
        <begin position="442"/>
        <end position="464"/>
    </location>
</feature>
<evidence type="ECO:0000259" key="10">
    <source>
        <dbReference type="Pfam" id="PF07662"/>
    </source>
</evidence>
<keyword evidence="3" id="KW-1003">Cell membrane</keyword>
<accession>A0A9W7YCG2</accession>